<feature type="transmembrane region" description="Helical" evidence="1">
    <location>
        <begin position="226"/>
        <end position="244"/>
    </location>
</feature>
<proteinExistence type="predicted"/>
<reference evidence="2 3" key="1">
    <citation type="submission" date="2015-05" db="EMBL/GenBank/DDBJ databases">
        <title>Complete genome sequence of a sulfur-oxidizing gammaproteobacterium strain HA5.</title>
        <authorList>
            <person name="Miura A."/>
            <person name="Kojima H."/>
            <person name="Fukui M."/>
        </authorList>
    </citation>
    <scope>NUCLEOTIDE SEQUENCE [LARGE SCALE GENOMIC DNA]</scope>
    <source>
        <strain evidence="2 3">HA5</strain>
    </source>
</reference>
<accession>A0A1B4XGM9</accession>
<feature type="transmembrane region" description="Helical" evidence="1">
    <location>
        <begin position="166"/>
        <end position="188"/>
    </location>
</feature>
<dbReference type="InterPro" id="IPR051533">
    <property type="entry name" value="WaaL-like"/>
</dbReference>
<feature type="transmembrane region" description="Helical" evidence="1">
    <location>
        <begin position="32"/>
        <end position="56"/>
    </location>
</feature>
<dbReference type="Proteomes" id="UP000243180">
    <property type="component" value="Chromosome"/>
</dbReference>
<keyword evidence="1" id="KW-1133">Transmembrane helix</keyword>
<dbReference type="AlphaFoldDB" id="A0A1B4XGM9"/>
<dbReference type="KEGG" id="slim:SCL_1612"/>
<dbReference type="PANTHER" id="PTHR37422">
    <property type="entry name" value="TEICHURONIC ACID BIOSYNTHESIS PROTEIN TUAE"/>
    <property type="match status" value="1"/>
</dbReference>
<name>A0A1B4XGM9_9GAMM</name>
<evidence type="ECO:0000256" key="1">
    <source>
        <dbReference type="SAM" id="Phobius"/>
    </source>
</evidence>
<keyword evidence="3" id="KW-1185">Reference proteome</keyword>
<feature type="transmembrane region" description="Helical" evidence="1">
    <location>
        <begin position="68"/>
        <end position="87"/>
    </location>
</feature>
<evidence type="ECO:0000313" key="3">
    <source>
        <dbReference type="Proteomes" id="UP000243180"/>
    </source>
</evidence>
<sequence>MLSLLYFLAVSRNHVLASSSTAAFFVKALVIMTFIMVGHRSGFIGILLGLIALFFFNKTSAVKEATALMVVVVVGAGAAMILSPSLLPKLFERASTTFDSSQETYQLRYDQIFVITRIAMEENPVIGKPLQSEAIERKRVTRATGGTFSTRDELVIAPHNLLLEWLYYYGSIGLLLGLTLVFVAARFIKRFLAENKSDIQNYQIGVAVLCCMAHNLFFALSNVTVLSSFATFFLYFPLSILVAISRNKKNFSRQEPPILTAALQCQKRS</sequence>
<protein>
    <submittedName>
        <fullName evidence="2">Uncharacterized protein</fullName>
    </submittedName>
</protein>
<keyword evidence="1" id="KW-0812">Transmembrane</keyword>
<keyword evidence="1" id="KW-0472">Membrane</keyword>
<evidence type="ECO:0000313" key="2">
    <source>
        <dbReference type="EMBL" id="BAV33917.1"/>
    </source>
</evidence>
<dbReference type="InParanoid" id="A0A1B4XGM9"/>
<dbReference type="PANTHER" id="PTHR37422:SF13">
    <property type="entry name" value="LIPOPOLYSACCHARIDE BIOSYNTHESIS PROTEIN PA4999-RELATED"/>
    <property type="match status" value="1"/>
</dbReference>
<gene>
    <name evidence="2" type="ORF">SCL_1612</name>
</gene>
<organism evidence="2 3">
    <name type="scientific">Sulfuricaulis limicola</name>
    <dbReference type="NCBI Taxonomy" id="1620215"/>
    <lineage>
        <taxon>Bacteria</taxon>
        <taxon>Pseudomonadati</taxon>
        <taxon>Pseudomonadota</taxon>
        <taxon>Gammaproteobacteria</taxon>
        <taxon>Acidiferrobacterales</taxon>
        <taxon>Acidiferrobacteraceae</taxon>
        <taxon>Sulfuricaulis</taxon>
    </lineage>
</organism>
<dbReference type="EMBL" id="AP014879">
    <property type="protein sequence ID" value="BAV33917.1"/>
    <property type="molecule type" value="Genomic_DNA"/>
</dbReference>